<dbReference type="OrthoDB" id="9783380at2"/>
<dbReference type="PANTHER" id="PTHR12526:SF510">
    <property type="entry name" value="D-INOSITOL 3-PHOSPHATE GLYCOSYLTRANSFERASE"/>
    <property type="match status" value="1"/>
</dbReference>
<dbReference type="AlphaFoldDB" id="A0A1U7J2F6"/>
<feature type="region of interest" description="Disordered" evidence="3">
    <location>
        <begin position="434"/>
        <end position="458"/>
    </location>
</feature>
<dbReference type="SUPFAM" id="SSF53756">
    <property type="entry name" value="UDP-Glycosyltransferase/glycogen phosphorylase"/>
    <property type="match status" value="1"/>
</dbReference>
<keyword evidence="2" id="KW-0808">Transferase</keyword>
<proteinExistence type="predicted"/>
<dbReference type="Gene3D" id="3.40.50.2000">
    <property type="entry name" value="Glycogen Phosphorylase B"/>
    <property type="match status" value="2"/>
</dbReference>
<name>A0A1U7J2F6_9CYAN</name>
<comment type="caution">
    <text evidence="5">The sequence shown here is derived from an EMBL/GenBank/DDBJ whole genome shotgun (WGS) entry which is preliminary data.</text>
</comment>
<evidence type="ECO:0000259" key="4">
    <source>
        <dbReference type="Pfam" id="PF00534"/>
    </source>
</evidence>
<dbReference type="Proteomes" id="UP000185557">
    <property type="component" value="Unassembled WGS sequence"/>
</dbReference>
<dbReference type="GO" id="GO:0016757">
    <property type="term" value="F:glycosyltransferase activity"/>
    <property type="evidence" value="ECO:0007669"/>
    <property type="project" value="UniProtKB-KW"/>
</dbReference>
<evidence type="ECO:0000313" key="5">
    <source>
        <dbReference type="EMBL" id="OKH46317.1"/>
    </source>
</evidence>
<evidence type="ECO:0000256" key="3">
    <source>
        <dbReference type="SAM" id="MobiDB-lite"/>
    </source>
</evidence>
<dbReference type="InterPro" id="IPR001296">
    <property type="entry name" value="Glyco_trans_1"/>
</dbReference>
<evidence type="ECO:0000313" key="6">
    <source>
        <dbReference type="Proteomes" id="UP000185557"/>
    </source>
</evidence>
<dbReference type="STRING" id="549789.NIES30_16545"/>
<accession>A0A1U7J2F6</accession>
<keyword evidence="6" id="KW-1185">Reference proteome</keyword>
<dbReference type="CDD" id="cd03801">
    <property type="entry name" value="GT4_PimA-like"/>
    <property type="match status" value="1"/>
</dbReference>
<organism evidence="5 6">
    <name type="scientific">Phormidium tenue NIES-30</name>
    <dbReference type="NCBI Taxonomy" id="549789"/>
    <lineage>
        <taxon>Bacteria</taxon>
        <taxon>Bacillati</taxon>
        <taxon>Cyanobacteriota</taxon>
        <taxon>Cyanophyceae</taxon>
        <taxon>Oscillatoriophycideae</taxon>
        <taxon>Oscillatoriales</taxon>
        <taxon>Oscillatoriaceae</taxon>
        <taxon>Phormidium</taxon>
    </lineage>
</organism>
<dbReference type="Pfam" id="PF00534">
    <property type="entry name" value="Glycos_transf_1"/>
    <property type="match status" value="1"/>
</dbReference>
<dbReference type="PANTHER" id="PTHR12526">
    <property type="entry name" value="GLYCOSYLTRANSFERASE"/>
    <property type="match status" value="1"/>
</dbReference>
<sequence>MLFRRHAKYYAAISIKTSDKLRSIAPMNSAKQLKIVYSSAPVDATSVYMHWVLGQDDPSHFAITYAQHFYELARKFNAKSWLISSRDKKGFIQDNDFRVEFRSLKHHSRSSLAYFVGQFWSGLRLIISTILFRADILIVTEDRTFWFLLSILPWLGVKVIPTIHCTLWPKYKQPSAVQRIIQKLNSWFFQHSCVEICVVSEDIKDQIVKITNGRSRPIRTFVPAYRQDFLNDVQIQHRNPDPETFHVLFAGRVETSKGIYLLLEVAKRFIAVRPDCVFHICGTGSQVENLKAAALEVGIEKQFVLHGHCDRNQLRKMYELSHVIAVPTTKDFVEGFNKVVAEGVIMGKPIVTSPVCPALSVVREAAVEVRPDNVDDYLNAILKLATDKDFYRQKQKNAVALREQFFAYSNSWEAQVEDVVQKICRNNPNLDKYGQKAAHRPRLTTDSKPNFVTQESNG</sequence>
<dbReference type="EMBL" id="MRCG01000013">
    <property type="protein sequence ID" value="OKH46317.1"/>
    <property type="molecule type" value="Genomic_DNA"/>
</dbReference>
<feature type="compositionally biased region" description="Polar residues" evidence="3">
    <location>
        <begin position="444"/>
        <end position="458"/>
    </location>
</feature>
<protein>
    <recommendedName>
        <fullName evidence="4">Glycosyl transferase family 1 domain-containing protein</fullName>
    </recommendedName>
</protein>
<keyword evidence="1" id="KW-0328">Glycosyltransferase</keyword>
<reference evidence="5 6" key="1">
    <citation type="submission" date="2016-11" db="EMBL/GenBank/DDBJ databases">
        <title>Draft Genome Sequences of Nine Cyanobacterial Strains from Diverse Habitats.</title>
        <authorList>
            <person name="Zhu T."/>
            <person name="Hou S."/>
            <person name="Lu X."/>
            <person name="Hess W.R."/>
        </authorList>
    </citation>
    <scope>NUCLEOTIDE SEQUENCE [LARGE SCALE GENOMIC DNA]</scope>
    <source>
        <strain evidence="5 6">NIES-30</strain>
    </source>
</reference>
<gene>
    <name evidence="5" type="ORF">NIES30_16545</name>
</gene>
<feature type="domain" description="Glycosyl transferase family 1" evidence="4">
    <location>
        <begin position="238"/>
        <end position="398"/>
    </location>
</feature>
<evidence type="ECO:0000256" key="1">
    <source>
        <dbReference type="ARBA" id="ARBA00022676"/>
    </source>
</evidence>
<evidence type="ECO:0000256" key="2">
    <source>
        <dbReference type="ARBA" id="ARBA00022679"/>
    </source>
</evidence>